<comment type="similarity">
    <text evidence="1 5">Belongs to the bacterial ribosomal protein bL33 family.</text>
</comment>
<evidence type="ECO:0000313" key="6">
    <source>
        <dbReference type="EMBL" id="AIR99699.1"/>
    </source>
</evidence>
<dbReference type="STRING" id="1907.SGLAU_18695"/>
<dbReference type="InterPro" id="IPR011332">
    <property type="entry name" value="Ribosomal_zn-bd"/>
</dbReference>
<dbReference type="PROSITE" id="PS00582">
    <property type="entry name" value="RIBOSOMAL_L33"/>
    <property type="match status" value="1"/>
</dbReference>
<dbReference type="PANTHER" id="PTHR15238">
    <property type="entry name" value="54S RIBOSOMAL PROTEIN L39, MITOCHONDRIAL"/>
    <property type="match status" value="1"/>
</dbReference>
<dbReference type="KEGG" id="sgu:SGLAU_18695"/>
<evidence type="ECO:0000256" key="2">
    <source>
        <dbReference type="ARBA" id="ARBA00022980"/>
    </source>
</evidence>
<dbReference type="eggNOG" id="COG0267">
    <property type="taxonomic scope" value="Bacteria"/>
</dbReference>
<evidence type="ECO:0000256" key="3">
    <source>
        <dbReference type="ARBA" id="ARBA00023274"/>
    </source>
</evidence>
<dbReference type="HOGENOM" id="CLU_190949_1_1_11"/>
<dbReference type="EMBL" id="CP009438">
    <property type="protein sequence ID" value="AIR99699.1"/>
    <property type="molecule type" value="Genomic_DNA"/>
</dbReference>
<name>A0A089XEV1_STRGA</name>
<dbReference type="SUPFAM" id="SSF57829">
    <property type="entry name" value="Zn-binding ribosomal proteins"/>
    <property type="match status" value="1"/>
</dbReference>
<evidence type="ECO:0000256" key="1">
    <source>
        <dbReference type="ARBA" id="ARBA00007596"/>
    </source>
</evidence>
<dbReference type="InterPro" id="IPR018264">
    <property type="entry name" value="Ribosomal_bL33_CS"/>
</dbReference>
<dbReference type="InterPro" id="IPR001705">
    <property type="entry name" value="Ribosomal_bL33"/>
</dbReference>
<dbReference type="InterPro" id="IPR038584">
    <property type="entry name" value="Ribosomal_bL33_sf"/>
</dbReference>
<reference evidence="7" key="1">
    <citation type="journal article" date="2015" name="J. Biotechnol.">
        <title>Complete genome sequence of the actinobacterium Streptomyces glaucescens GLA.O (DSM 40922) consisting of a linear chromosome and one linear plasmid.</title>
        <authorList>
            <person name="Ortseifen V."/>
            <person name="Winkler A."/>
            <person name="Albersmeier A."/>
            <person name="Wendler S."/>
            <person name="Puhler A."/>
            <person name="Kalinowski J."/>
            <person name="Ruckert C."/>
        </authorList>
    </citation>
    <scope>NUCLEOTIDE SEQUENCE [LARGE SCALE GENOMIC DNA]</scope>
    <source>
        <strain evidence="7">DSM 40922 / GLA O</strain>
    </source>
</reference>
<gene>
    <name evidence="5" type="primary">rpmG</name>
    <name evidence="6" type="ORF">SGLAU_18695</name>
</gene>
<dbReference type="GO" id="GO:0003735">
    <property type="term" value="F:structural constituent of ribosome"/>
    <property type="evidence" value="ECO:0007669"/>
    <property type="project" value="InterPro"/>
</dbReference>
<dbReference type="Pfam" id="PF00471">
    <property type="entry name" value="Ribosomal_L33"/>
    <property type="match status" value="1"/>
</dbReference>
<keyword evidence="2 5" id="KW-0689">Ribosomal protein</keyword>
<sequence length="74" mass="8756">MTYLSSIEVEMEFIFSNIAAMARNELRPVVRLRSTAGTGYTYVTRKNRRNDPDRMTLRKYDPVAGRHVDFREER</sequence>
<keyword evidence="7" id="KW-1185">Reference proteome</keyword>
<dbReference type="Gene3D" id="2.20.28.120">
    <property type="entry name" value="Ribosomal protein L33"/>
    <property type="match status" value="1"/>
</dbReference>
<evidence type="ECO:0000256" key="4">
    <source>
        <dbReference type="ARBA" id="ARBA00035176"/>
    </source>
</evidence>
<dbReference type="GO" id="GO:0006412">
    <property type="term" value="P:translation"/>
    <property type="evidence" value="ECO:0007669"/>
    <property type="project" value="UniProtKB-UniRule"/>
</dbReference>
<proteinExistence type="inferred from homology"/>
<dbReference type="NCBIfam" id="TIGR01023">
    <property type="entry name" value="rpmG_bact"/>
    <property type="match status" value="1"/>
</dbReference>
<dbReference type="Proteomes" id="UP000029482">
    <property type="component" value="Chromosome"/>
</dbReference>
<evidence type="ECO:0000313" key="7">
    <source>
        <dbReference type="Proteomes" id="UP000029482"/>
    </source>
</evidence>
<protein>
    <recommendedName>
        <fullName evidence="4 5">Large ribosomal subunit protein bL33</fullName>
    </recommendedName>
</protein>
<evidence type="ECO:0000256" key="5">
    <source>
        <dbReference type="HAMAP-Rule" id="MF_00294"/>
    </source>
</evidence>
<dbReference type="NCBIfam" id="NF001860">
    <property type="entry name" value="PRK00595.1"/>
    <property type="match status" value="1"/>
</dbReference>
<keyword evidence="3 5" id="KW-0687">Ribonucleoprotein</keyword>
<dbReference type="HAMAP" id="MF_00294">
    <property type="entry name" value="Ribosomal_bL33"/>
    <property type="match status" value="1"/>
</dbReference>
<organism evidence="6 7">
    <name type="scientific">Streptomyces glaucescens</name>
    <dbReference type="NCBI Taxonomy" id="1907"/>
    <lineage>
        <taxon>Bacteria</taxon>
        <taxon>Bacillati</taxon>
        <taxon>Actinomycetota</taxon>
        <taxon>Actinomycetes</taxon>
        <taxon>Kitasatosporales</taxon>
        <taxon>Streptomycetaceae</taxon>
        <taxon>Streptomyces</taxon>
    </lineage>
</organism>
<dbReference type="PANTHER" id="PTHR15238:SF1">
    <property type="entry name" value="LARGE RIBOSOMAL SUBUNIT PROTEIN BL33M"/>
    <property type="match status" value="1"/>
</dbReference>
<dbReference type="FunFam" id="2.20.28.120:FF:000002">
    <property type="entry name" value="50S ribosomal protein L33"/>
    <property type="match status" value="1"/>
</dbReference>
<accession>A0A089XEV1</accession>
<dbReference type="AlphaFoldDB" id="A0A089XEV1"/>
<dbReference type="GO" id="GO:0022625">
    <property type="term" value="C:cytosolic large ribosomal subunit"/>
    <property type="evidence" value="ECO:0007669"/>
    <property type="project" value="TreeGrafter"/>
</dbReference>